<protein>
    <submittedName>
        <fullName evidence="2">Uncharacterized protein</fullName>
    </submittedName>
</protein>
<evidence type="ECO:0000313" key="3">
    <source>
        <dbReference type="Proteomes" id="UP000887013"/>
    </source>
</evidence>
<keyword evidence="3" id="KW-1185">Reference proteome</keyword>
<sequence>MVDPNTIRFRSTFGHNRDPYTRTHDRILGPSFKTNPVEDLPTRRASLSLLSTPARGRLRTTSPGTNPNKRRRSPRRHRRHGKSEDSVMQPYLKIQRNRKSRK</sequence>
<proteinExistence type="predicted"/>
<dbReference type="Proteomes" id="UP000887013">
    <property type="component" value="Unassembled WGS sequence"/>
</dbReference>
<accession>A0A8X6PYV5</accession>
<feature type="compositionally biased region" description="Basic residues" evidence="1">
    <location>
        <begin position="68"/>
        <end position="81"/>
    </location>
</feature>
<name>A0A8X6PYV5_NEPPI</name>
<feature type="compositionally biased region" description="Basic and acidic residues" evidence="1">
    <location>
        <begin position="15"/>
        <end position="27"/>
    </location>
</feature>
<comment type="caution">
    <text evidence="2">The sequence shown here is derived from an EMBL/GenBank/DDBJ whole genome shotgun (WGS) entry which is preliminary data.</text>
</comment>
<reference evidence="2" key="1">
    <citation type="submission" date="2020-08" db="EMBL/GenBank/DDBJ databases">
        <title>Multicomponent nature underlies the extraordinary mechanical properties of spider dragline silk.</title>
        <authorList>
            <person name="Kono N."/>
            <person name="Nakamura H."/>
            <person name="Mori M."/>
            <person name="Yoshida Y."/>
            <person name="Ohtoshi R."/>
            <person name="Malay A.D."/>
            <person name="Moran D.A.P."/>
            <person name="Tomita M."/>
            <person name="Numata K."/>
            <person name="Arakawa K."/>
        </authorList>
    </citation>
    <scope>NUCLEOTIDE SEQUENCE</scope>
</reference>
<gene>
    <name evidence="2" type="ORF">NPIL_282871</name>
</gene>
<evidence type="ECO:0000256" key="1">
    <source>
        <dbReference type="SAM" id="MobiDB-lite"/>
    </source>
</evidence>
<evidence type="ECO:0000313" key="2">
    <source>
        <dbReference type="EMBL" id="GFT90736.1"/>
    </source>
</evidence>
<feature type="region of interest" description="Disordered" evidence="1">
    <location>
        <begin position="1"/>
        <end position="102"/>
    </location>
</feature>
<dbReference type="EMBL" id="BMAW01120762">
    <property type="protein sequence ID" value="GFT90736.1"/>
    <property type="molecule type" value="Genomic_DNA"/>
</dbReference>
<dbReference type="AlphaFoldDB" id="A0A8X6PYV5"/>
<organism evidence="2 3">
    <name type="scientific">Nephila pilipes</name>
    <name type="common">Giant wood spider</name>
    <name type="synonym">Nephila maculata</name>
    <dbReference type="NCBI Taxonomy" id="299642"/>
    <lineage>
        <taxon>Eukaryota</taxon>
        <taxon>Metazoa</taxon>
        <taxon>Ecdysozoa</taxon>
        <taxon>Arthropoda</taxon>
        <taxon>Chelicerata</taxon>
        <taxon>Arachnida</taxon>
        <taxon>Araneae</taxon>
        <taxon>Araneomorphae</taxon>
        <taxon>Entelegynae</taxon>
        <taxon>Araneoidea</taxon>
        <taxon>Nephilidae</taxon>
        <taxon>Nephila</taxon>
    </lineage>
</organism>